<evidence type="ECO:0000313" key="3">
    <source>
        <dbReference type="Proteomes" id="UP000241462"/>
    </source>
</evidence>
<dbReference type="Proteomes" id="UP000241462">
    <property type="component" value="Unassembled WGS sequence"/>
</dbReference>
<accession>A0A2T3AAF2</accession>
<dbReference type="InParanoid" id="A0A2T3AAF2"/>
<organism evidence="2 3">
    <name type="scientific">Coniella lustricola</name>
    <dbReference type="NCBI Taxonomy" id="2025994"/>
    <lineage>
        <taxon>Eukaryota</taxon>
        <taxon>Fungi</taxon>
        <taxon>Dikarya</taxon>
        <taxon>Ascomycota</taxon>
        <taxon>Pezizomycotina</taxon>
        <taxon>Sordariomycetes</taxon>
        <taxon>Sordariomycetidae</taxon>
        <taxon>Diaporthales</taxon>
        <taxon>Schizoparmaceae</taxon>
        <taxon>Coniella</taxon>
    </lineage>
</organism>
<keyword evidence="3" id="KW-1185">Reference proteome</keyword>
<keyword evidence="1" id="KW-0812">Transmembrane</keyword>
<feature type="transmembrane region" description="Helical" evidence="1">
    <location>
        <begin position="20"/>
        <end position="40"/>
    </location>
</feature>
<evidence type="ECO:0000256" key="1">
    <source>
        <dbReference type="SAM" id="Phobius"/>
    </source>
</evidence>
<name>A0A2T3AAF2_9PEZI</name>
<sequence>MHCVAGWISCHSRHSCQFTLLFVMVLGRFLAVLWLASLVCEDPKARPVFQKQLLIVFTNLEILSASVSLFLALVPRKLPLPQPRLRENDGPAEPRGGSLLQRQQAQGKLRAPHWNLLVLSCLLDGALM</sequence>
<feature type="transmembrane region" description="Helical" evidence="1">
    <location>
        <begin position="52"/>
        <end position="74"/>
    </location>
</feature>
<protein>
    <submittedName>
        <fullName evidence="2">Uncharacterized protein</fullName>
    </submittedName>
</protein>
<dbReference type="EMBL" id="KZ678426">
    <property type="protein sequence ID" value="PSR88657.1"/>
    <property type="molecule type" value="Genomic_DNA"/>
</dbReference>
<gene>
    <name evidence="2" type="ORF">BD289DRAFT_230812</name>
</gene>
<dbReference type="AlphaFoldDB" id="A0A2T3AAF2"/>
<evidence type="ECO:0000313" key="2">
    <source>
        <dbReference type="EMBL" id="PSR88657.1"/>
    </source>
</evidence>
<keyword evidence="1" id="KW-0472">Membrane</keyword>
<reference evidence="2 3" key="1">
    <citation type="journal article" date="2018" name="Mycol. Prog.">
        <title>Coniella lustricola, a new species from submerged detritus.</title>
        <authorList>
            <person name="Raudabaugh D.B."/>
            <person name="Iturriaga T."/>
            <person name="Carver A."/>
            <person name="Mondo S."/>
            <person name="Pangilinan J."/>
            <person name="Lipzen A."/>
            <person name="He G."/>
            <person name="Amirebrahimi M."/>
            <person name="Grigoriev I.V."/>
            <person name="Miller A.N."/>
        </authorList>
    </citation>
    <scope>NUCLEOTIDE SEQUENCE [LARGE SCALE GENOMIC DNA]</scope>
    <source>
        <strain evidence="2 3">B22-T-1</strain>
    </source>
</reference>
<keyword evidence="1" id="KW-1133">Transmembrane helix</keyword>
<proteinExistence type="predicted"/>